<dbReference type="AlphaFoldDB" id="A0A1S2QN26"/>
<keyword evidence="4" id="KW-1185">Reference proteome</keyword>
<dbReference type="Gene3D" id="3.30.1360.130">
    <property type="entry name" value="Dipeptide transport protein"/>
    <property type="match status" value="1"/>
</dbReference>
<feature type="binding site" evidence="2">
    <location>
        <position position="134"/>
    </location>
    <ligand>
        <name>Zn(2+)</name>
        <dbReference type="ChEBI" id="CHEBI:29105"/>
        <label>2</label>
    </ligand>
</feature>
<dbReference type="EMBL" id="MLYO01000010">
    <property type="protein sequence ID" value="OIK07504.1"/>
    <property type="molecule type" value="Genomic_DNA"/>
</dbReference>
<keyword evidence="2" id="KW-0479">Metal-binding</keyword>
<reference evidence="3 4" key="1">
    <citation type="submission" date="2016-10" db="EMBL/GenBank/DDBJ databases">
        <title>Genome sequence of Streptomyces sp. MUSC 1.</title>
        <authorList>
            <person name="Lee L.-H."/>
            <person name="Ser H.-L."/>
            <person name="Law J.W.-F."/>
        </authorList>
    </citation>
    <scope>NUCLEOTIDE SEQUENCE [LARGE SCALE GENOMIC DNA]</scope>
    <source>
        <strain evidence="3 4">MUSC 1</strain>
    </source>
</reference>
<proteinExistence type="predicted"/>
<sequence>MRIYISVDMEGVTGLVDAHDVQPGGRDYEHGRRMMAEDANAAVRGAVAAGATDILVNDAHGPMRNILPADLDPAARLIRGKPKQMSMLEGLTPEHDAMVCVGYHARAGALGVLSHSFMGHEIEDIWLDGRPVGEIGLAHATAAALGVPTAVLTGDDRACAETAEWDPEVTTVPVKYARDRFAAELRPAEEARAAIQEAVTARLSAPLPTPTVTADPATLRVRWQSASVAATLPGIPGVVPTDSRTVEARGPLPGLYRQFVVWMRVAASLTDQPPYC</sequence>
<protein>
    <submittedName>
        <fullName evidence="3">Peptidase M55</fullName>
    </submittedName>
</protein>
<dbReference type="Gene3D" id="3.40.50.10780">
    <property type="entry name" value="Dipeptide transport protein"/>
    <property type="match status" value="1"/>
</dbReference>
<dbReference type="Proteomes" id="UP000179642">
    <property type="component" value="Unassembled WGS sequence"/>
</dbReference>
<dbReference type="SUPFAM" id="SSF63992">
    <property type="entry name" value="Dipeptide transport protein"/>
    <property type="match status" value="1"/>
</dbReference>
<dbReference type="RefSeq" id="WP_071379148.1">
    <property type="nucleotide sequence ID" value="NZ_MLYO01000010.1"/>
</dbReference>
<feature type="binding site" evidence="2">
    <location>
        <position position="60"/>
    </location>
    <ligand>
        <name>Zn(2+)</name>
        <dbReference type="ChEBI" id="CHEBI:29105"/>
        <label>2</label>
    </ligand>
</feature>
<feature type="binding site" evidence="2">
    <location>
        <position position="8"/>
    </location>
    <ligand>
        <name>Zn(2+)</name>
        <dbReference type="ChEBI" id="CHEBI:29105"/>
        <label>1</label>
    </ligand>
</feature>
<evidence type="ECO:0000313" key="3">
    <source>
        <dbReference type="EMBL" id="OIK07504.1"/>
    </source>
</evidence>
<organism evidence="3 4">
    <name type="scientific">Streptomyces monashensis</name>
    <dbReference type="NCBI Taxonomy" id="1678012"/>
    <lineage>
        <taxon>Bacteria</taxon>
        <taxon>Bacillati</taxon>
        <taxon>Actinomycetota</taxon>
        <taxon>Actinomycetes</taxon>
        <taxon>Kitasatosporales</taxon>
        <taxon>Streptomycetaceae</taxon>
        <taxon>Streptomyces</taxon>
    </lineage>
</organism>
<dbReference type="InterPro" id="IPR007035">
    <property type="entry name" value="Peptidase_M55"/>
</dbReference>
<dbReference type="PIRSF" id="PIRSF015853">
    <property type="entry name" value="Pep_DppA"/>
    <property type="match status" value="1"/>
</dbReference>
<evidence type="ECO:0000256" key="2">
    <source>
        <dbReference type="PIRSR" id="PIRSR015853-2"/>
    </source>
</evidence>
<dbReference type="Pfam" id="PF04951">
    <property type="entry name" value="Peptidase_M55"/>
    <property type="match status" value="1"/>
</dbReference>
<evidence type="ECO:0000313" key="4">
    <source>
        <dbReference type="Proteomes" id="UP000179642"/>
    </source>
</evidence>
<dbReference type="InterPro" id="IPR036177">
    <property type="entry name" value="Peptidase_M55_sf"/>
</dbReference>
<dbReference type="CDD" id="cd08663">
    <property type="entry name" value="DAP_dppA_1"/>
    <property type="match status" value="1"/>
</dbReference>
<feature type="binding site" evidence="2">
    <location>
        <position position="104"/>
    </location>
    <ligand>
        <name>Zn(2+)</name>
        <dbReference type="ChEBI" id="CHEBI:29105"/>
        <label>2</label>
    </ligand>
</feature>
<feature type="binding site" evidence="2">
    <location>
        <position position="8"/>
    </location>
    <ligand>
        <name>Zn(2+)</name>
        <dbReference type="ChEBI" id="CHEBI:29105"/>
        <label>2</label>
    </ligand>
</feature>
<comment type="caution">
    <text evidence="3">The sequence shown here is derived from an EMBL/GenBank/DDBJ whole genome shotgun (WGS) entry which is preliminary data.</text>
</comment>
<feature type="binding site" evidence="2">
    <location>
        <position position="10"/>
    </location>
    <ligand>
        <name>Zn(2+)</name>
        <dbReference type="ChEBI" id="CHEBI:29105"/>
        <label>1</label>
    </ligand>
</feature>
<gene>
    <name evidence="3" type="ORF">BIV23_03060</name>
</gene>
<dbReference type="GO" id="GO:0046872">
    <property type="term" value="F:metal ion binding"/>
    <property type="evidence" value="ECO:0007669"/>
    <property type="project" value="UniProtKB-KW"/>
</dbReference>
<dbReference type="OrthoDB" id="9785420at2"/>
<name>A0A1S2QN26_9ACTN</name>
<accession>A0A1S2QN26</accession>
<feature type="active site" description="Nucleophile" evidence="1">
    <location>
        <position position="115"/>
    </location>
</feature>
<dbReference type="InterPro" id="IPR027476">
    <property type="entry name" value="DppA_N"/>
</dbReference>
<keyword evidence="2" id="KW-0862">Zinc</keyword>
<evidence type="ECO:0000256" key="1">
    <source>
        <dbReference type="PIRSR" id="PIRSR015853-1"/>
    </source>
</evidence>